<dbReference type="InterPro" id="IPR010359">
    <property type="entry name" value="IrrE_HExxH"/>
</dbReference>
<reference evidence="2 3" key="1">
    <citation type="journal article" date="2016" name="PLoS ONE">
        <title>Plasmid Characterization and Chromosome Analysis of Two netF+ Clostridium perfringens Isolates Associated with Foal and Canine Necrotizing Enteritis.</title>
        <authorList>
            <person name="Mehdizadeh Gohari I."/>
            <person name="Kropinski A.M."/>
            <person name="Weese S.J."/>
            <person name="Parreira V.R."/>
            <person name="Whitehead A.E."/>
            <person name="Boerlin P."/>
            <person name="Prescott J.F."/>
        </authorList>
    </citation>
    <scope>NUCLEOTIDE SEQUENCE [LARGE SCALE GENOMIC DNA]</scope>
    <source>
        <strain evidence="2 3">JP838</strain>
    </source>
</reference>
<organism evidence="2 3">
    <name type="scientific">Clostridium perfringens</name>
    <dbReference type="NCBI Taxonomy" id="1502"/>
    <lineage>
        <taxon>Bacteria</taxon>
        <taxon>Bacillati</taxon>
        <taxon>Bacillota</taxon>
        <taxon>Clostridia</taxon>
        <taxon>Eubacteriales</taxon>
        <taxon>Clostridiaceae</taxon>
        <taxon>Clostridium</taxon>
    </lineage>
</organism>
<evidence type="ECO:0000313" key="2">
    <source>
        <dbReference type="EMBL" id="AMN35238.1"/>
    </source>
</evidence>
<name>A0A127EH26_CLOPF</name>
<dbReference type="Gene3D" id="1.10.10.2910">
    <property type="match status" value="1"/>
</dbReference>
<feature type="domain" description="IrrE N-terminal-like" evidence="1">
    <location>
        <begin position="32"/>
        <end position="143"/>
    </location>
</feature>
<dbReference type="PANTHER" id="PTHR43236:SF1">
    <property type="entry name" value="BLL7220 PROTEIN"/>
    <property type="match status" value="1"/>
</dbReference>
<dbReference type="PANTHER" id="PTHR43236">
    <property type="entry name" value="ANTITOXIN HIGA1"/>
    <property type="match status" value="1"/>
</dbReference>
<dbReference type="RefSeq" id="WP_061427136.1">
    <property type="nucleotide sequence ID" value="NZ_CP134229.1"/>
</dbReference>
<dbReference type="OrthoDB" id="9816277at2"/>
<dbReference type="PATRIC" id="fig|1502.177.peg.1117"/>
<proteinExistence type="predicted"/>
<dbReference type="AlphaFoldDB" id="A0A127EH26"/>
<evidence type="ECO:0000313" key="3">
    <source>
        <dbReference type="Proteomes" id="UP000070260"/>
    </source>
</evidence>
<sequence length="147" mass="16885">MQSKIYMNIKNLANQLVKKYGLRDPLEIVLAKGIILLEEDLGEVYGYCHTYKRQSLIHLNKNCSLKTKRLVCAHELGYLLIHPKEEIHVVTDSSLEPKDDFERYAKIFAAHLLISDEMVKEYKGKSAEEMAKSLNLPLNLVLIKLNS</sequence>
<gene>
    <name evidence="2" type="ORF">JFP838_05565</name>
</gene>
<accession>A0A127EH26</accession>
<evidence type="ECO:0000259" key="1">
    <source>
        <dbReference type="Pfam" id="PF06114"/>
    </source>
</evidence>
<dbReference type="Proteomes" id="UP000070260">
    <property type="component" value="Chromosome"/>
</dbReference>
<dbReference type="EMBL" id="CP010994">
    <property type="protein sequence ID" value="AMN35238.1"/>
    <property type="molecule type" value="Genomic_DNA"/>
</dbReference>
<protein>
    <recommendedName>
        <fullName evidence="1">IrrE N-terminal-like domain-containing protein</fullName>
    </recommendedName>
</protein>
<dbReference type="InterPro" id="IPR052345">
    <property type="entry name" value="Rad_response_metalloprotease"/>
</dbReference>
<dbReference type="Pfam" id="PF06114">
    <property type="entry name" value="Peptidase_M78"/>
    <property type="match status" value="1"/>
</dbReference>